<comment type="caution">
    <text evidence="1">The sequence shown here is derived from an EMBL/GenBank/DDBJ whole genome shotgun (WGS) entry which is preliminary data.</text>
</comment>
<gene>
    <name evidence="1" type="ORF">LNAOJCKE_0112</name>
</gene>
<keyword evidence="2" id="KW-1185">Reference proteome</keyword>
<evidence type="ECO:0000313" key="1">
    <source>
        <dbReference type="EMBL" id="GJE62923.1"/>
    </source>
</evidence>
<sequence>MNRHTATPFLIAGLLVGVSAIPAYPLGDTPRLSVSSSVEAVTVTPLSVLPKAPPEAGERDLCSQFVVTPRSNAGRQVAAAGWAVTGEARAGRFQAVSFAGRFTQGTSGSCEIAAGNVGLFEGEVLRAVVYTRKDAARSIGRVVPFGADALRLWDGDLLPQPLADLHVEGERGLSIVPLAPIEAFCDGRSLVPNVYGQTVTRAREALRQLGWKPIKGPPPEHPASREAALIERGVIEVEACSGTGFGFCSYGYERPEATLSLVTVGDADDPAVSSYDARCRQGGGTDPVKR</sequence>
<reference evidence="1" key="1">
    <citation type="journal article" date="2021" name="Front. Microbiol.">
        <title>Comprehensive Comparative Genomics and Phenotyping of Methylobacterium Species.</title>
        <authorList>
            <person name="Alessa O."/>
            <person name="Ogura Y."/>
            <person name="Fujitani Y."/>
            <person name="Takami H."/>
            <person name="Hayashi T."/>
            <person name="Sahin N."/>
            <person name="Tani A."/>
        </authorList>
    </citation>
    <scope>NUCLEOTIDE SEQUENCE</scope>
    <source>
        <strain evidence="1">NBRC 15686</strain>
    </source>
</reference>
<proteinExistence type="predicted"/>
<dbReference type="RefSeq" id="WP_238221619.1">
    <property type="nucleotide sequence ID" value="NZ_BAAADH010000020.1"/>
</dbReference>
<name>A0ABQ4U6N6_9HYPH</name>
<accession>A0ABQ4U6N6</accession>
<organism evidence="1 2">
    <name type="scientific">Methylorubrum aminovorans</name>
    <dbReference type="NCBI Taxonomy" id="269069"/>
    <lineage>
        <taxon>Bacteria</taxon>
        <taxon>Pseudomonadati</taxon>
        <taxon>Pseudomonadota</taxon>
        <taxon>Alphaproteobacteria</taxon>
        <taxon>Hyphomicrobiales</taxon>
        <taxon>Methylobacteriaceae</taxon>
        <taxon>Methylorubrum</taxon>
    </lineage>
</organism>
<evidence type="ECO:0000313" key="2">
    <source>
        <dbReference type="Proteomes" id="UP001055039"/>
    </source>
</evidence>
<dbReference type="Proteomes" id="UP001055039">
    <property type="component" value="Unassembled WGS sequence"/>
</dbReference>
<dbReference type="EMBL" id="BPRC01000001">
    <property type="protein sequence ID" value="GJE62923.1"/>
    <property type="molecule type" value="Genomic_DNA"/>
</dbReference>
<evidence type="ECO:0008006" key="3">
    <source>
        <dbReference type="Google" id="ProtNLM"/>
    </source>
</evidence>
<protein>
    <recommendedName>
        <fullName evidence="3">PASTA domain-containing protein</fullName>
    </recommendedName>
</protein>
<reference evidence="1" key="2">
    <citation type="submission" date="2021-08" db="EMBL/GenBank/DDBJ databases">
        <authorList>
            <person name="Tani A."/>
            <person name="Ola A."/>
            <person name="Ogura Y."/>
            <person name="Katsura K."/>
            <person name="Hayashi T."/>
        </authorList>
    </citation>
    <scope>NUCLEOTIDE SEQUENCE</scope>
    <source>
        <strain evidence="1">NBRC 15686</strain>
    </source>
</reference>